<feature type="domain" description="Response regulatory" evidence="8">
    <location>
        <begin position="644"/>
        <end position="760"/>
    </location>
</feature>
<gene>
    <name evidence="9" type="ORF">N5I32_03985</name>
</gene>
<dbReference type="PROSITE" id="PS50110">
    <property type="entry name" value="RESPONSE_REGULATORY"/>
    <property type="match status" value="1"/>
</dbReference>
<dbReference type="GO" id="GO:0005524">
    <property type="term" value="F:ATP binding"/>
    <property type="evidence" value="ECO:0007669"/>
    <property type="project" value="UniProtKB-KW"/>
</dbReference>
<proteinExistence type="predicted"/>
<dbReference type="PANTHER" id="PTHR43065">
    <property type="entry name" value="SENSOR HISTIDINE KINASE"/>
    <property type="match status" value="1"/>
</dbReference>
<dbReference type="InterPro" id="IPR036890">
    <property type="entry name" value="HATPase_C_sf"/>
</dbReference>
<dbReference type="SMART" id="SM00448">
    <property type="entry name" value="REC"/>
    <property type="match status" value="1"/>
</dbReference>
<dbReference type="InterPro" id="IPR004358">
    <property type="entry name" value="Sig_transdc_His_kin-like_C"/>
</dbReference>
<keyword evidence="3 4" id="KW-0597">Phosphoprotein</keyword>
<name>A0ABT2NIC1_9RHOB</name>
<dbReference type="EMBL" id="JAOCQF010000001">
    <property type="protein sequence ID" value="MCT8328672.1"/>
    <property type="molecule type" value="Genomic_DNA"/>
</dbReference>
<dbReference type="InterPro" id="IPR001789">
    <property type="entry name" value="Sig_transdc_resp-reg_receiver"/>
</dbReference>
<sequence>MDMTGTRAPYSSVLAGGGILLSVLAYLAAGTATGVVLLTSSATLVALGIILLARRLRRQSDDRRLSQALSNFLAHDGIASFRETPDGEIAERNAAAAADFGGNGRTLSEVLGGVVAAPAPILNRLRIAAGRDGVAQEDVVTARGHLRILAHRTGAGGILWRIDGIGERAQATRPGDQIGLPMMVASAAGNVLFMNEALRQLLGARVGTLQAVFTRLPVHGGEIRELQTAAGRRRVLVAEVARPGQRRDLFLIPVPDEMGGRDGAGLGAAAVLPVALLLLARDGSVIEANAAARALIGEVVAGTALPDLLDGPGRPVADWIADAVAGRAEGRPEVLRLRRSEADAFLQVTLSRTMTPEGTGLIAILSDATQLKTLEAQFVQSQKMQAIGQLAGGIAHDFNNLLTAIKGHCDLLLLRRSQSDPDYADLMQINHNANRAASLVGQLLAFSRKQTLRPRVLDLREALADLAHLLNRLVGENIRLVLAHDPDLRPIRADRRQLEQVIMNLVVNARDAMAAGGTIRITTANLRLEEELRRDRATVPAGDYVLVSVADEGTGIAPERIEKIFEPFFTTKRQGEGTGLGLSMAYGIVKQTGGFIFCDSRPGEGTTFRLYFPAHAADEAAEPDPDTTPARPSAPAPVRRGNATILLVEDEAPVRAFAARALRMRGYAVFEADCGEAALALLEDLSLSFDVFVTDVIMPGLDGPTWVRRALEGRPATRVVFISGYAEDSIAETRDRVPNSVFLPKPFSLADLIRTVQDQLGQEPPAADSVQGAGGAGAQAAGDGQSSAA</sequence>
<keyword evidence="9" id="KW-0547">Nucleotide-binding</keyword>
<feature type="modified residue" description="4-aspartylphosphate" evidence="4">
    <location>
        <position position="695"/>
    </location>
</feature>
<keyword evidence="10" id="KW-1185">Reference proteome</keyword>
<evidence type="ECO:0000313" key="10">
    <source>
        <dbReference type="Proteomes" id="UP001205601"/>
    </source>
</evidence>
<dbReference type="Gene3D" id="3.40.50.2300">
    <property type="match status" value="1"/>
</dbReference>
<keyword evidence="6" id="KW-0812">Transmembrane</keyword>
<comment type="caution">
    <text evidence="9">The sequence shown here is derived from an EMBL/GenBank/DDBJ whole genome shotgun (WGS) entry which is preliminary data.</text>
</comment>
<evidence type="ECO:0000256" key="4">
    <source>
        <dbReference type="PROSITE-ProRule" id="PRU00169"/>
    </source>
</evidence>
<dbReference type="Gene3D" id="3.30.565.10">
    <property type="entry name" value="Histidine kinase-like ATPase, C-terminal domain"/>
    <property type="match status" value="1"/>
</dbReference>
<keyword evidence="6" id="KW-0472">Membrane</keyword>
<feature type="transmembrane region" description="Helical" evidence="6">
    <location>
        <begin position="35"/>
        <end position="53"/>
    </location>
</feature>
<accession>A0ABT2NIC1</accession>
<dbReference type="SUPFAM" id="SSF55874">
    <property type="entry name" value="ATPase domain of HSP90 chaperone/DNA topoisomerase II/histidine kinase"/>
    <property type="match status" value="1"/>
</dbReference>
<feature type="region of interest" description="Disordered" evidence="5">
    <location>
        <begin position="760"/>
        <end position="789"/>
    </location>
</feature>
<feature type="transmembrane region" description="Helical" evidence="6">
    <location>
        <begin position="12"/>
        <end position="29"/>
    </location>
</feature>
<dbReference type="PANTHER" id="PTHR43065:SF42">
    <property type="entry name" value="TWO-COMPONENT SENSOR PPRA"/>
    <property type="match status" value="1"/>
</dbReference>
<dbReference type="SUPFAM" id="SSF52172">
    <property type="entry name" value="CheY-like"/>
    <property type="match status" value="1"/>
</dbReference>
<dbReference type="Proteomes" id="UP001205601">
    <property type="component" value="Unassembled WGS sequence"/>
</dbReference>
<dbReference type="InterPro" id="IPR005467">
    <property type="entry name" value="His_kinase_dom"/>
</dbReference>
<dbReference type="InterPro" id="IPR003661">
    <property type="entry name" value="HisK_dim/P_dom"/>
</dbReference>
<reference evidence="10" key="1">
    <citation type="submission" date="2023-07" db="EMBL/GenBank/DDBJ databases">
        <title>Defluviimonas sediminis sp. nov., isolated from mangrove sediment.</title>
        <authorList>
            <person name="Liu L."/>
            <person name="Li J."/>
            <person name="Huang Y."/>
            <person name="Pan J."/>
            <person name="Li M."/>
        </authorList>
    </citation>
    <scope>NUCLEOTIDE SEQUENCE [LARGE SCALE GENOMIC DNA]</scope>
    <source>
        <strain evidence="10">FT324</strain>
    </source>
</reference>
<dbReference type="InterPro" id="IPR003594">
    <property type="entry name" value="HATPase_dom"/>
</dbReference>
<dbReference type="InterPro" id="IPR011006">
    <property type="entry name" value="CheY-like_superfamily"/>
</dbReference>
<dbReference type="SUPFAM" id="SSF47384">
    <property type="entry name" value="Homodimeric domain of signal transducing histidine kinase"/>
    <property type="match status" value="1"/>
</dbReference>
<keyword evidence="6" id="KW-1133">Transmembrane helix</keyword>
<dbReference type="CDD" id="cd00082">
    <property type="entry name" value="HisKA"/>
    <property type="match status" value="1"/>
</dbReference>
<dbReference type="SMART" id="SM00388">
    <property type="entry name" value="HisKA"/>
    <property type="match status" value="1"/>
</dbReference>
<evidence type="ECO:0000256" key="1">
    <source>
        <dbReference type="ARBA" id="ARBA00000085"/>
    </source>
</evidence>
<dbReference type="PRINTS" id="PR00344">
    <property type="entry name" value="BCTRLSENSOR"/>
</dbReference>
<dbReference type="EC" id="2.7.13.3" evidence="2"/>
<evidence type="ECO:0000313" key="9">
    <source>
        <dbReference type="EMBL" id="MCT8328672.1"/>
    </source>
</evidence>
<comment type="catalytic activity">
    <reaction evidence="1">
        <text>ATP + protein L-histidine = ADP + protein N-phospho-L-histidine.</text>
        <dbReference type="EC" id="2.7.13.3"/>
    </reaction>
</comment>
<evidence type="ECO:0000256" key="5">
    <source>
        <dbReference type="SAM" id="MobiDB-lite"/>
    </source>
</evidence>
<evidence type="ECO:0000259" key="7">
    <source>
        <dbReference type="PROSITE" id="PS50109"/>
    </source>
</evidence>
<keyword evidence="9" id="KW-0067">ATP-binding</keyword>
<dbReference type="SMART" id="SM00387">
    <property type="entry name" value="HATPase_c"/>
    <property type="match status" value="1"/>
</dbReference>
<evidence type="ECO:0000256" key="3">
    <source>
        <dbReference type="ARBA" id="ARBA00022553"/>
    </source>
</evidence>
<feature type="compositionally biased region" description="Low complexity" evidence="5">
    <location>
        <begin position="778"/>
        <end position="789"/>
    </location>
</feature>
<dbReference type="Pfam" id="PF02518">
    <property type="entry name" value="HATPase_c"/>
    <property type="match status" value="1"/>
</dbReference>
<dbReference type="PROSITE" id="PS50109">
    <property type="entry name" value="HIS_KIN"/>
    <property type="match status" value="1"/>
</dbReference>
<organism evidence="9 10">
    <name type="scientific">Albidovulum sediminis</name>
    <dbReference type="NCBI Taxonomy" id="3066345"/>
    <lineage>
        <taxon>Bacteria</taxon>
        <taxon>Pseudomonadati</taxon>
        <taxon>Pseudomonadota</taxon>
        <taxon>Alphaproteobacteria</taxon>
        <taxon>Rhodobacterales</taxon>
        <taxon>Paracoccaceae</taxon>
        <taxon>Albidovulum</taxon>
    </lineage>
</organism>
<dbReference type="InterPro" id="IPR036097">
    <property type="entry name" value="HisK_dim/P_sf"/>
</dbReference>
<evidence type="ECO:0000259" key="8">
    <source>
        <dbReference type="PROSITE" id="PS50110"/>
    </source>
</evidence>
<dbReference type="RefSeq" id="WP_261494097.1">
    <property type="nucleotide sequence ID" value="NZ_JAOCQF010000001.1"/>
</dbReference>
<dbReference type="Gene3D" id="1.10.287.130">
    <property type="match status" value="1"/>
</dbReference>
<evidence type="ECO:0000256" key="2">
    <source>
        <dbReference type="ARBA" id="ARBA00012438"/>
    </source>
</evidence>
<evidence type="ECO:0000256" key="6">
    <source>
        <dbReference type="SAM" id="Phobius"/>
    </source>
</evidence>
<feature type="domain" description="Histidine kinase" evidence="7">
    <location>
        <begin position="393"/>
        <end position="616"/>
    </location>
</feature>
<dbReference type="Gene3D" id="3.30.450.20">
    <property type="entry name" value="PAS domain"/>
    <property type="match status" value="1"/>
</dbReference>
<dbReference type="Pfam" id="PF00512">
    <property type="entry name" value="HisKA"/>
    <property type="match status" value="1"/>
</dbReference>
<dbReference type="Pfam" id="PF00072">
    <property type="entry name" value="Response_reg"/>
    <property type="match status" value="1"/>
</dbReference>
<protein>
    <recommendedName>
        <fullName evidence="2">histidine kinase</fullName>
        <ecNumber evidence="2">2.7.13.3</ecNumber>
    </recommendedName>
</protein>